<dbReference type="Pfam" id="PF13365">
    <property type="entry name" value="Trypsin_2"/>
    <property type="match status" value="1"/>
</dbReference>
<dbReference type="GO" id="GO:0004252">
    <property type="term" value="F:serine-type endopeptidase activity"/>
    <property type="evidence" value="ECO:0007669"/>
    <property type="project" value="InterPro"/>
</dbReference>
<dbReference type="InterPro" id="IPR043504">
    <property type="entry name" value="Peptidase_S1_PA_chymotrypsin"/>
</dbReference>
<dbReference type="EMBL" id="SIPC01000010">
    <property type="protein sequence ID" value="TAX64129.1"/>
    <property type="molecule type" value="Genomic_DNA"/>
</dbReference>
<feature type="compositionally biased region" description="Pro residues" evidence="1">
    <location>
        <begin position="654"/>
        <end position="669"/>
    </location>
</feature>
<dbReference type="PANTHER" id="PTHR43019">
    <property type="entry name" value="SERINE ENDOPROTEASE DEGS"/>
    <property type="match status" value="1"/>
</dbReference>
<dbReference type="InterPro" id="IPR001940">
    <property type="entry name" value="Peptidase_S1C"/>
</dbReference>
<evidence type="ECO:0000256" key="1">
    <source>
        <dbReference type="SAM" id="MobiDB-lite"/>
    </source>
</evidence>
<evidence type="ECO:0000313" key="3">
    <source>
        <dbReference type="EMBL" id="TAX64129.1"/>
    </source>
</evidence>
<dbReference type="Proteomes" id="UP000293652">
    <property type="component" value="Unassembled WGS sequence"/>
</dbReference>
<evidence type="ECO:0000256" key="2">
    <source>
        <dbReference type="SAM" id="Phobius"/>
    </source>
</evidence>
<feature type="region of interest" description="Disordered" evidence="1">
    <location>
        <begin position="614"/>
        <end position="721"/>
    </location>
</feature>
<gene>
    <name evidence="3" type="ORF">ELI03_35360</name>
</gene>
<dbReference type="GO" id="GO:0006508">
    <property type="term" value="P:proteolysis"/>
    <property type="evidence" value="ECO:0007669"/>
    <property type="project" value="UniProtKB-KW"/>
</dbReference>
<accession>A0A4Q8XRE3</accession>
<feature type="compositionally biased region" description="Low complexity" evidence="1">
    <location>
        <begin position="327"/>
        <end position="346"/>
    </location>
</feature>
<dbReference type="RefSeq" id="WP_130751303.1">
    <property type="nucleotide sequence ID" value="NZ_SIPC01000010.1"/>
</dbReference>
<reference evidence="3 4" key="1">
    <citation type="submission" date="2019-02" db="EMBL/GenBank/DDBJ databases">
        <title>The genomic architecture of introgression among sibling species of bacteria.</title>
        <authorList>
            <person name="Cavassim M.I.A."/>
            <person name="Moeskjaer S."/>
            <person name="Moslemi C."/>
            <person name="Fields B."/>
            <person name="Bachmann A."/>
            <person name="Vilhjalmsson B."/>
            <person name="Schierup M.H."/>
            <person name="Young J.P.W."/>
            <person name="Andersen S.U."/>
        </authorList>
    </citation>
    <scope>NUCLEOTIDE SEQUENCE [LARGE SCALE GENOMIC DNA]</scope>
    <source>
        <strain evidence="3 4">SM145A</strain>
    </source>
</reference>
<feature type="region of interest" description="Disordered" evidence="1">
    <location>
        <begin position="323"/>
        <end position="374"/>
    </location>
</feature>
<dbReference type="AlphaFoldDB" id="A0A4Q8XRE3"/>
<dbReference type="SUPFAM" id="SSF50494">
    <property type="entry name" value="Trypsin-like serine proteases"/>
    <property type="match status" value="1"/>
</dbReference>
<feature type="compositionally biased region" description="Low complexity" evidence="1">
    <location>
        <begin position="357"/>
        <end position="374"/>
    </location>
</feature>
<keyword evidence="3" id="KW-0378">Hydrolase</keyword>
<sequence length="721" mass="73623">MIGSKHANILNSTVIVGQGLCRYHGQPVIELFGQLYKALEAALGSDGASLLALPESGFSKTRRAKVITWYTDRAGPFRAIDALSQEECAAAEALLRERLQAAIERIDDASRAMFAAALNIASREDILFDGEAVVLTNWGLVAEPDPARADALPSPISPYLPAGFALAADTVAPETNAAIPEYSAPALNAQPVASAEAAATVDHGIGSRPEPQTAAASIQQLPVAQVPLEPRQGRGHWEAAYWLSGVALLLALFLLYLIWPGNLVYPQLQSAPLDGAQAGLSRREENNAMRDQISRLQGALQGNICTAQNTEALDGIAGLPVLPPMPSQATPPAAAPDATVPPASAPQNGDVQGASRPAATLPGAAPAAQAAGNDAPTLRGQDLIGSLEKGTVLVVGSVGDSLSLGSGFLVSSRYVLTNHHVVEGVEGGNVLVANSHLPSPLHARVVAMSPGSNISSDDFALLELERETDLPRLSLSTSIERLDSVIAAGYPSFVVSSDPSFVVAFQQGKLDSLSSIQLALTRGEVTAMQPGESGTTVLAHSATISKGNSGGPLVDRCGRIVGINTYTKTDAESALRLNYALSAEDAIRFLNAHGVDVTGDTAACADAPAAAPVQSAVEPPSAPPLAPVPPGAAPVEQPATPAPPPVAAVSGSTPPAPSAQVPAPPPAPYSLPQTPASAPATPSPSPQPAPQASSPASAPPAPPPPSANEADDLIAPTEPAQ</sequence>
<evidence type="ECO:0000313" key="4">
    <source>
        <dbReference type="Proteomes" id="UP000293652"/>
    </source>
</evidence>
<name>A0A4Q8XRE3_RHILE</name>
<feature type="compositionally biased region" description="Low complexity" evidence="1">
    <location>
        <begin position="670"/>
        <end position="680"/>
    </location>
</feature>
<protein>
    <submittedName>
        <fullName evidence="3">Serine protease</fullName>
    </submittedName>
</protein>
<dbReference type="Gene3D" id="2.40.10.10">
    <property type="entry name" value="Trypsin-like serine proteases"/>
    <property type="match status" value="2"/>
</dbReference>
<organism evidence="3 4">
    <name type="scientific">Rhizobium leguminosarum</name>
    <dbReference type="NCBI Taxonomy" id="384"/>
    <lineage>
        <taxon>Bacteria</taxon>
        <taxon>Pseudomonadati</taxon>
        <taxon>Pseudomonadota</taxon>
        <taxon>Alphaproteobacteria</taxon>
        <taxon>Hyphomicrobiales</taxon>
        <taxon>Rhizobiaceae</taxon>
        <taxon>Rhizobium/Agrobacterium group</taxon>
        <taxon>Rhizobium</taxon>
    </lineage>
</organism>
<keyword evidence="2" id="KW-0812">Transmembrane</keyword>
<dbReference type="PANTHER" id="PTHR43019:SF23">
    <property type="entry name" value="PROTEASE DO-LIKE 5, CHLOROPLASTIC"/>
    <property type="match status" value="1"/>
</dbReference>
<feature type="transmembrane region" description="Helical" evidence="2">
    <location>
        <begin position="239"/>
        <end position="259"/>
    </location>
</feature>
<feature type="compositionally biased region" description="Pro residues" evidence="1">
    <location>
        <begin position="620"/>
        <end position="632"/>
    </location>
</feature>
<proteinExistence type="predicted"/>
<keyword evidence="2" id="KW-0472">Membrane</keyword>
<dbReference type="PRINTS" id="PR00834">
    <property type="entry name" value="PROTEASES2C"/>
</dbReference>
<keyword evidence="3" id="KW-0645">Protease</keyword>
<keyword evidence="2" id="KW-1133">Transmembrane helix</keyword>
<dbReference type="InterPro" id="IPR009003">
    <property type="entry name" value="Peptidase_S1_PA"/>
</dbReference>
<feature type="compositionally biased region" description="Pro residues" evidence="1">
    <location>
        <begin position="697"/>
        <end position="706"/>
    </location>
</feature>
<comment type="caution">
    <text evidence="3">The sequence shown here is derived from an EMBL/GenBank/DDBJ whole genome shotgun (WGS) entry which is preliminary data.</text>
</comment>